<accession>A0ABT9I586</accession>
<dbReference type="SUPFAM" id="SSF53850">
    <property type="entry name" value="Periplasmic binding protein-like II"/>
    <property type="match status" value="1"/>
</dbReference>
<protein>
    <submittedName>
        <fullName evidence="1">Uncharacterized protein</fullName>
    </submittedName>
</protein>
<comment type="caution">
    <text evidence="1">The sequence shown here is derived from an EMBL/GenBank/DDBJ whole genome shotgun (WGS) entry which is preliminary data.</text>
</comment>
<name>A0ABT9I586_9GAMM</name>
<dbReference type="EMBL" id="JAPJDZ010000200">
    <property type="protein sequence ID" value="MDP5138563.1"/>
    <property type="molecule type" value="Genomic_DNA"/>
</dbReference>
<gene>
    <name evidence="1" type="ORF">ORJ04_21685</name>
</gene>
<organism evidence="1 2">
    <name type="scientific">Rheinheimera baltica</name>
    <dbReference type="NCBI Taxonomy" id="67576"/>
    <lineage>
        <taxon>Bacteria</taxon>
        <taxon>Pseudomonadati</taxon>
        <taxon>Pseudomonadota</taxon>
        <taxon>Gammaproteobacteria</taxon>
        <taxon>Chromatiales</taxon>
        <taxon>Chromatiaceae</taxon>
        <taxon>Rheinheimera</taxon>
    </lineage>
</organism>
<sequence>MFTHSNHPLVNNVLKPMLEEVYAELGYTLVFQEAEGARALKLLNDGLVDGDVGRLEPITRSLKNALSVAQLDTINVVLYCRLDIYCDQSVLQDTMSRILVQTQDATLKLLTREIVAKLYFNNDWQSILTMFDAGKVDYLLWIESHLIAPLTLKNINKTATPIGPFALSHLLHVKHKALAEAVSDKINKRLITLNQPLANQL</sequence>
<keyword evidence="2" id="KW-1185">Reference proteome</keyword>
<evidence type="ECO:0000313" key="1">
    <source>
        <dbReference type="EMBL" id="MDP5138563.1"/>
    </source>
</evidence>
<proteinExistence type="predicted"/>
<evidence type="ECO:0000313" key="2">
    <source>
        <dbReference type="Proteomes" id="UP001231109"/>
    </source>
</evidence>
<reference evidence="1 2" key="1">
    <citation type="submission" date="2022-11" db="EMBL/GenBank/DDBJ databases">
        <title>Viruses from the air-sea interface of a natural surface slick.</title>
        <authorList>
            <person name="Rahlff J."/>
            <person name="Holmfeldt K."/>
        </authorList>
    </citation>
    <scope>NUCLEOTIDE SEQUENCE [LARGE SCALE GENOMIC DNA]</scope>
    <source>
        <strain evidence="1 2">SMS4</strain>
    </source>
</reference>
<dbReference type="RefSeq" id="WP_305977680.1">
    <property type="nucleotide sequence ID" value="NZ_JAPJDZ010000200.1"/>
</dbReference>
<dbReference type="Proteomes" id="UP001231109">
    <property type="component" value="Unassembled WGS sequence"/>
</dbReference>